<dbReference type="AlphaFoldDB" id="A0A5B7EP66"/>
<name>A0A5B7EP66_PORTR</name>
<accession>A0A5B7EP66</accession>
<evidence type="ECO:0000313" key="2">
    <source>
        <dbReference type="Proteomes" id="UP000324222"/>
    </source>
</evidence>
<dbReference type="EMBL" id="VSRR010003195">
    <property type="protein sequence ID" value="MPC35078.1"/>
    <property type="molecule type" value="Genomic_DNA"/>
</dbReference>
<protein>
    <submittedName>
        <fullName evidence="1">Uncharacterized protein</fullName>
    </submittedName>
</protein>
<comment type="caution">
    <text evidence="1">The sequence shown here is derived from an EMBL/GenBank/DDBJ whole genome shotgun (WGS) entry which is preliminary data.</text>
</comment>
<sequence>MRLLLSIGDSRILGGLGEVTWLMRDGRWMKFPSDSVMFDSCGVTERLLDSTSTTSGLGFKQVLIVSCLHISTTQIFL</sequence>
<reference evidence="1 2" key="1">
    <citation type="submission" date="2019-05" db="EMBL/GenBank/DDBJ databases">
        <title>Another draft genome of Portunus trituberculatus and its Hox gene families provides insights of decapod evolution.</title>
        <authorList>
            <person name="Jeong J.-H."/>
            <person name="Song I."/>
            <person name="Kim S."/>
            <person name="Choi T."/>
            <person name="Kim D."/>
            <person name="Ryu S."/>
            <person name="Kim W."/>
        </authorList>
    </citation>
    <scope>NUCLEOTIDE SEQUENCE [LARGE SCALE GENOMIC DNA]</scope>
    <source>
        <tissue evidence="1">Muscle</tissue>
    </source>
</reference>
<organism evidence="1 2">
    <name type="scientific">Portunus trituberculatus</name>
    <name type="common">Swimming crab</name>
    <name type="synonym">Neptunus trituberculatus</name>
    <dbReference type="NCBI Taxonomy" id="210409"/>
    <lineage>
        <taxon>Eukaryota</taxon>
        <taxon>Metazoa</taxon>
        <taxon>Ecdysozoa</taxon>
        <taxon>Arthropoda</taxon>
        <taxon>Crustacea</taxon>
        <taxon>Multicrustacea</taxon>
        <taxon>Malacostraca</taxon>
        <taxon>Eumalacostraca</taxon>
        <taxon>Eucarida</taxon>
        <taxon>Decapoda</taxon>
        <taxon>Pleocyemata</taxon>
        <taxon>Brachyura</taxon>
        <taxon>Eubrachyura</taxon>
        <taxon>Portunoidea</taxon>
        <taxon>Portunidae</taxon>
        <taxon>Portuninae</taxon>
        <taxon>Portunus</taxon>
    </lineage>
</organism>
<evidence type="ECO:0000313" key="1">
    <source>
        <dbReference type="EMBL" id="MPC35078.1"/>
    </source>
</evidence>
<keyword evidence="2" id="KW-1185">Reference proteome</keyword>
<dbReference type="Proteomes" id="UP000324222">
    <property type="component" value="Unassembled WGS sequence"/>
</dbReference>
<gene>
    <name evidence="1" type="ORF">E2C01_028493</name>
</gene>
<proteinExistence type="predicted"/>